<dbReference type="InterPro" id="IPR016155">
    <property type="entry name" value="Mopterin_synth/thiamin_S_b"/>
</dbReference>
<sequence>MATLFIPAQWRDLTEQQTAVEIDASTLREALTELDRRFPGIHTRLFEHETIRPSIQISVDGSLSARNLRAPLHADSEVHFLPAIGGG</sequence>
<dbReference type="SUPFAM" id="SSF54285">
    <property type="entry name" value="MoaD/ThiS"/>
    <property type="match status" value="1"/>
</dbReference>
<protein>
    <submittedName>
        <fullName evidence="1">ThiS family protein</fullName>
    </submittedName>
</protein>
<reference evidence="2" key="1">
    <citation type="submission" date="2019-02" db="EMBL/GenBank/DDBJ databases">
        <title>Deep-cultivation of Planctomycetes and their phenomic and genomic characterization uncovers novel biology.</title>
        <authorList>
            <person name="Wiegand S."/>
            <person name="Jogler M."/>
            <person name="Boedeker C."/>
            <person name="Pinto D."/>
            <person name="Vollmers J."/>
            <person name="Rivas-Marin E."/>
            <person name="Kohn T."/>
            <person name="Peeters S.H."/>
            <person name="Heuer A."/>
            <person name="Rast P."/>
            <person name="Oberbeckmann S."/>
            <person name="Bunk B."/>
            <person name="Jeske O."/>
            <person name="Meyerdierks A."/>
            <person name="Storesund J.E."/>
            <person name="Kallscheuer N."/>
            <person name="Luecker S."/>
            <person name="Lage O.M."/>
            <person name="Pohl T."/>
            <person name="Merkel B.J."/>
            <person name="Hornburger P."/>
            <person name="Mueller R.-W."/>
            <person name="Bruemmer F."/>
            <person name="Labrenz M."/>
            <person name="Spormann A.M."/>
            <person name="Op den Camp H."/>
            <person name="Overmann J."/>
            <person name="Amann R."/>
            <person name="Jetten M.S.M."/>
            <person name="Mascher T."/>
            <person name="Medema M.H."/>
            <person name="Devos D.P."/>
            <person name="Kaster A.-K."/>
            <person name="Ovreas L."/>
            <person name="Rohde M."/>
            <person name="Galperin M.Y."/>
            <person name="Jogler C."/>
        </authorList>
    </citation>
    <scope>NUCLEOTIDE SEQUENCE [LARGE SCALE GENOMIC DNA]</scope>
    <source>
        <strain evidence="2">Pan97</strain>
    </source>
</reference>
<dbReference type="KEGG" id="bvo:Pan97_40570"/>
<dbReference type="PANTHER" id="PTHR38031">
    <property type="entry name" value="SULFUR CARRIER PROTEIN SLR0821-RELATED"/>
    <property type="match status" value="1"/>
</dbReference>
<name>A0A518CCP5_9BACT</name>
<dbReference type="EMBL" id="CP036289">
    <property type="protein sequence ID" value="QDU76997.1"/>
    <property type="molecule type" value="Genomic_DNA"/>
</dbReference>
<keyword evidence="2" id="KW-1185">Reference proteome</keyword>
<dbReference type="OrthoDB" id="288065at2"/>
<dbReference type="Pfam" id="PF02597">
    <property type="entry name" value="ThiS"/>
    <property type="match status" value="1"/>
</dbReference>
<dbReference type="AlphaFoldDB" id="A0A518CCP5"/>
<evidence type="ECO:0000313" key="1">
    <source>
        <dbReference type="EMBL" id="QDU76997.1"/>
    </source>
</evidence>
<evidence type="ECO:0000313" key="2">
    <source>
        <dbReference type="Proteomes" id="UP000318626"/>
    </source>
</evidence>
<accession>A0A518CCP5</accession>
<dbReference type="InterPro" id="IPR052045">
    <property type="entry name" value="Sulfur_Carrier/Prot_Modifier"/>
</dbReference>
<proteinExistence type="predicted"/>
<dbReference type="CDD" id="cd17040">
    <property type="entry name" value="Ubl_MoaD_like"/>
    <property type="match status" value="1"/>
</dbReference>
<dbReference type="Proteomes" id="UP000318626">
    <property type="component" value="Chromosome"/>
</dbReference>
<dbReference type="Gene3D" id="3.10.20.30">
    <property type="match status" value="1"/>
</dbReference>
<dbReference type="PANTHER" id="PTHR38031:SF1">
    <property type="entry name" value="SULFUR CARRIER PROTEIN CYSO"/>
    <property type="match status" value="1"/>
</dbReference>
<gene>
    <name evidence="1" type="ORF">Pan97_40570</name>
</gene>
<dbReference type="InterPro" id="IPR003749">
    <property type="entry name" value="ThiS/MoaD-like"/>
</dbReference>
<organism evidence="1 2">
    <name type="scientific">Bremerella volcania</name>
    <dbReference type="NCBI Taxonomy" id="2527984"/>
    <lineage>
        <taxon>Bacteria</taxon>
        <taxon>Pseudomonadati</taxon>
        <taxon>Planctomycetota</taxon>
        <taxon>Planctomycetia</taxon>
        <taxon>Pirellulales</taxon>
        <taxon>Pirellulaceae</taxon>
        <taxon>Bremerella</taxon>
    </lineage>
</organism>
<dbReference type="RefSeq" id="WP_144975555.1">
    <property type="nucleotide sequence ID" value="NZ_CP036289.1"/>
</dbReference>
<dbReference type="InterPro" id="IPR012675">
    <property type="entry name" value="Beta-grasp_dom_sf"/>
</dbReference>